<protein>
    <submittedName>
        <fullName evidence="2">Uncharacterized protein</fullName>
    </submittedName>
</protein>
<organism evidence="2 3">
    <name type="scientific">Nocardia transvalensis</name>
    <dbReference type="NCBI Taxonomy" id="37333"/>
    <lineage>
        <taxon>Bacteria</taxon>
        <taxon>Bacillati</taxon>
        <taxon>Actinomycetota</taxon>
        <taxon>Actinomycetes</taxon>
        <taxon>Mycobacteriales</taxon>
        <taxon>Nocardiaceae</taxon>
        <taxon>Nocardia</taxon>
    </lineage>
</organism>
<dbReference type="Proteomes" id="UP000540412">
    <property type="component" value="Unassembled WGS sequence"/>
</dbReference>
<gene>
    <name evidence="2" type="ORF">BJY24_007901</name>
</gene>
<proteinExistence type="predicted"/>
<evidence type="ECO:0000256" key="1">
    <source>
        <dbReference type="SAM" id="MobiDB-lite"/>
    </source>
</evidence>
<keyword evidence="3" id="KW-1185">Reference proteome</keyword>
<evidence type="ECO:0000313" key="2">
    <source>
        <dbReference type="EMBL" id="MBB5918968.1"/>
    </source>
</evidence>
<dbReference type="EMBL" id="JACHIT010000003">
    <property type="protein sequence ID" value="MBB5918968.1"/>
    <property type="molecule type" value="Genomic_DNA"/>
</dbReference>
<name>A0A7W9PNV5_9NOCA</name>
<comment type="caution">
    <text evidence="2">The sequence shown here is derived from an EMBL/GenBank/DDBJ whole genome shotgun (WGS) entry which is preliminary data.</text>
</comment>
<dbReference type="RefSeq" id="WP_040751693.1">
    <property type="nucleotide sequence ID" value="NZ_JACHIT010000003.1"/>
</dbReference>
<dbReference type="AlphaFoldDB" id="A0A7W9PNV5"/>
<feature type="region of interest" description="Disordered" evidence="1">
    <location>
        <begin position="1"/>
        <end position="29"/>
    </location>
</feature>
<sequence>MCANDTPPRTEGTEPRLLDPDGAGHYHRTLTEPPTEMWVRLDALCVRDPGTPRRTNGSGLDMTGERPARVTHWIPAESGDWLGLASFSVPYADGRPAMHVRAQLVPAYALRPRRRR</sequence>
<reference evidence="2 3" key="1">
    <citation type="submission" date="2020-08" db="EMBL/GenBank/DDBJ databases">
        <title>Sequencing the genomes of 1000 actinobacteria strains.</title>
        <authorList>
            <person name="Klenk H.-P."/>
        </authorList>
    </citation>
    <scope>NUCLEOTIDE SEQUENCE [LARGE SCALE GENOMIC DNA]</scope>
    <source>
        <strain evidence="2 3">DSM 43582</strain>
    </source>
</reference>
<feature type="compositionally biased region" description="Basic and acidic residues" evidence="1">
    <location>
        <begin position="11"/>
        <end position="24"/>
    </location>
</feature>
<evidence type="ECO:0000313" key="3">
    <source>
        <dbReference type="Proteomes" id="UP000540412"/>
    </source>
</evidence>
<accession>A0A7W9PNV5</accession>